<keyword evidence="8" id="KW-0325">Glycoprotein</keyword>
<accession>A0AAV0BXD0</accession>
<dbReference type="PANTHER" id="PTHR48063">
    <property type="entry name" value="LRR RECEPTOR-LIKE KINASE"/>
    <property type="match status" value="1"/>
</dbReference>
<sequence>MGGRLLLLRSSSEAAAMAVGVSCCLLVVAMSGAAAASKCVDAEREVLLKFKHNVLDEKDKLRSWGNHSDEDCCRSWEGVWCDKATGHVIRIHLFNMSLSAKDGGKYSNSLPFFELRYLKYLDLSLNNYLLENQSISSMIGNNYNGSNSMISLQHLGLRGTGIVGTIPENLVNIMPALTDLDLCGNGLEGFIPESLGKGMPTLANLYLCSNYLQGTIPESFGNGMPALTWLDLSFNKLQGNIPENFGNNLCALTYLDL</sequence>
<evidence type="ECO:0000256" key="6">
    <source>
        <dbReference type="ARBA" id="ARBA00022989"/>
    </source>
</evidence>
<evidence type="ECO:0000256" key="1">
    <source>
        <dbReference type="ARBA" id="ARBA00004479"/>
    </source>
</evidence>
<dbReference type="PANTHER" id="PTHR48063:SF98">
    <property type="entry name" value="LRR RECEPTOR-LIKE SERINE_THREONINE-PROTEIN KINASE FLS2"/>
    <property type="match status" value="1"/>
</dbReference>
<dbReference type="Pfam" id="PF13855">
    <property type="entry name" value="LRR_8"/>
    <property type="match status" value="1"/>
</dbReference>
<gene>
    <name evidence="11" type="ORF">CEPIT_LOCUS346</name>
</gene>
<evidence type="ECO:0000256" key="9">
    <source>
        <dbReference type="SAM" id="SignalP"/>
    </source>
</evidence>
<organism evidence="11 12">
    <name type="scientific">Cuscuta epithymum</name>
    <dbReference type="NCBI Taxonomy" id="186058"/>
    <lineage>
        <taxon>Eukaryota</taxon>
        <taxon>Viridiplantae</taxon>
        <taxon>Streptophyta</taxon>
        <taxon>Embryophyta</taxon>
        <taxon>Tracheophyta</taxon>
        <taxon>Spermatophyta</taxon>
        <taxon>Magnoliopsida</taxon>
        <taxon>eudicotyledons</taxon>
        <taxon>Gunneridae</taxon>
        <taxon>Pentapetalae</taxon>
        <taxon>asterids</taxon>
        <taxon>lamiids</taxon>
        <taxon>Solanales</taxon>
        <taxon>Convolvulaceae</taxon>
        <taxon>Cuscuteae</taxon>
        <taxon>Cuscuta</taxon>
        <taxon>Cuscuta subgen. Cuscuta</taxon>
    </lineage>
</organism>
<dbReference type="EMBL" id="CAMAPF010000004">
    <property type="protein sequence ID" value="CAH9052205.1"/>
    <property type="molecule type" value="Genomic_DNA"/>
</dbReference>
<keyword evidence="6" id="KW-1133">Transmembrane helix</keyword>
<feature type="signal peptide" evidence="9">
    <location>
        <begin position="1"/>
        <end position="35"/>
    </location>
</feature>
<reference evidence="11" key="1">
    <citation type="submission" date="2022-07" db="EMBL/GenBank/DDBJ databases">
        <authorList>
            <person name="Macas J."/>
            <person name="Novak P."/>
            <person name="Neumann P."/>
        </authorList>
    </citation>
    <scope>NUCLEOTIDE SEQUENCE</scope>
</reference>
<keyword evidence="4 9" id="KW-0732">Signal</keyword>
<keyword evidence="3" id="KW-0812">Transmembrane</keyword>
<protein>
    <recommendedName>
        <fullName evidence="10">Leucine-rich repeat-containing N-terminal plant-type domain-containing protein</fullName>
    </recommendedName>
</protein>
<evidence type="ECO:0000256" key="5">
    <source>
        <dbReference type="ARBA" id="ARBA00022737"/>
    </source>
</evidence>
<dbReference type="GO" id="GO:0016020">
    <property type="term" value="C:membrane"/>
    <property type="evidence" value="ECO:0007669"/>
    <property type="project" value="UniProtKB-SubCell"/>
</dbReference>
<dbReference type="InterPro" id="IPR013210">
    <property type="entry name" value="LRR_N_plant-typ"/>
</dbReference>
<evidence type="ECO:0000256" key="7">
    <source>
        <dbReference type="ARBA" id="ARBA00023136"/>
    </source>
</evidence>
<evidence type="ECO:0000259" key="10">
    <source>
        <dbReference type="Pfam" id="PF08263"/>
    </source>
</evidence>
<dbReference type="InterPro" id="IPR046956">
    <property type="entry name" value="RLP23-like"/>
</dbReference>
<dbReference type="SUPFAM" id="SSF52058">
    <property type="entry name" value="L domain-like"/>
    <property type="match status" value="1"/>
</dbReference>
<dbReference type="InterPro" id="IPR001611">
    <property type="entry name" value="Leu-rich_rpt"/>
</dbReference>
<evidence type="ECO:0000256" key="8">
    <source>
        <dbReference type="ARBA" id="ARBA00023180"/>
    </source>
</evidence>
<feature type="domain" description="Leucine-rich repeat-containing N-terminal plant-type" evidence="10">
    <location>
        <begin position="41"/>
        <end position="82"/>
    </location>
</feature>
<evidence type="ECO:0000256" key="3">
    <source>
        <dbReference type="ARBA" id="ARBA00022692"/>
    </source>
</evidence>
<keyword evidence="12" id="KW-1185">Reference proteome</keyword>
<evidence type="ECO:0000313" key="11">
    <source>
        <dbReference type="EMBL" id="CAH9052205.1"/>
    </source>
</evidence>
<feature type="chain" id="PRO_5043740190" description="Leucine-rich repeat-containing N-terminal plant-type domain-containing protein" evidence="9">
    <location>
        <begin position="36"/>
        <end position="257"/>
    </location>
</feature>
<comment type="subcellular location">
    <subcellularLocation>
        <location evidence="1">Membrane</location>
        <topology evidence="1">Single-pass type I membrane protein</topology>
    </subcellularLocation>
</comment>
<dbReference type="InterPro" id="IPR032675">
    <property type="entry name" value="LRR_dom_sf"/>
</dbReference>
<dbReference type="Pfam" id="PF00560">
    <property type="entry name" value="LRR_1"/>
    <property type="match status" value="1"/>
</dbReference>
<keyword evidence="2" id="KW-0433">Leucine-rich repeat</keyword>
<keyword evidence="7" id="KW-0472">Membrane</keyword>
<comment type="caution">
    <text evidence="11">The sequence shown here is derived from an EMBL/GenBank/DDBJ whole genome shotgun (WGS) entry which is preliminary data.</text>
</comment>
<proteinExistence type="predicted"/>
<evidence type="ECO:0000313" key="12">
    <source>
        <dbReference type="Proteomes" id="UP001152523"/>
    </source>
</evidence>
<dbReference type="Proteomes" id="UP001152523">
    <property type="component" value="Unassembled WGS sequence"/>
</dbReference>
<dbReference type="Gene3D" id="3.80.10.10">
    <property type="entry name" value="Ribonuclease Inhibitor"/>
    <property type="match status" value="1"/>
</dbReference>
<dbReference type="AlphaFoldDB" id="A0AAV0BXD0"/>
<evidence type="ECO:0000256" key="2">
    <source>
        <dbReference type="ARBA" id="ARBA00022614"/>
    </source>
</evidence>
<name>A0AAV0BXD0_9ASTE</name>
<keyword evidence="5" id="KW-0677">Repeat</keyword>
<dbReference type="Pfam" id="PF08263">
    <property type="entry name" value="LRRNT_2"/>
    <property type="match status" value="1"/>
</dbReference>
<evidence type="ECO:0000256" key="4">
    <source>
        <dbReference type="ARBA" id="ARBA00022729"/>
    </source>
</evidence>